<accession>A0A8X7MID0</accession>
<dbReference type="Pfam" id="PF23284">
    <property type="entry name" value="KOW2_Spt5"/>
    <property type="match status" value="1"/>
</dbReference>
<dbReference type="GO" id="GO:0003729">
    <property type="term" value="F:mRNA binding"/>
    <property type="evidence" value="ECO:0007669"/>
    <property type="project" value="TreeGrafter"/>
</dbReference>
<dbReference type="PANTHER" id="PTHR11125">
    <property type="entry name" value="SUPPRESSOR OF TY 5"/>
    <property type="match status" value="1"/>
</dbReference>
<protein>
    <recommendedName>
        <fullName evidence="6">Chromatin elongation factor SPT5</fullName>
    </recommendedName>
    <alternativeName>
        <fullName evidence="7">Chromatin elongation factor spt5</fullName>
    </alternativeName>
</protein>
<dbReference type="Pfam" id="PF23042">
    <property type="entry name" value="KOW1_SPT5"/>
    <property type="match status" value="1"/>
</dbReference>
<dbReference type="CDD" id="cd06081">
    <property type="entry name" value="KOW_Spt5_1"/>
    <property type="match status" value="1"/>
</dbReference>
<dbReference type="InterPro" id="IPR022581">
    <property type="entry name" value="Spt5_N"/>
</dbReference>
<feature type="domain" description="KOW" evidence="9">
    <location>
        <begin position="231"/>
        <end position="258"/>
    </location>
</feature>
<feature type="region of interest" description="Disordered" evidence="8">
    <location>
        <begin position="1"/>
        <end position="26"/>
    </location>
</feature>
<dbReference type="InterPro" id="IPR008991">
    <property type="entry name" value="Translation_prot_SH3-like_sf"/>
</dbReference>
<evidence type="ECO:0000313" key="11">
    <source>
        <dbReference type="Proteomes" id="UP000077684"/>
    </source>
</evidence>
<evidence type="ECO:0000313" key="10">
    <source>
        <dbReference type="EMBL" id="KAE8236254.1"/>
    </source>
</evidence>
<feature type="domain" description="KOW" evidence="9">
    <location>
        <begin position="397"/>
        <end position="424"/>
    </location>
</feature>
<evidence type="ECO:0000256" key="8">
    <source>
        <dbReference type="SAM" id="MobiDB-lite"/>
    </source>
</evidence>
<dbReference type="PANTHER" id="PTHR11125:SF7">
    <property type="entry name" value="TRANSCRIPTION ELONGATION FACTOR SPT5"/>
    <property type="match status" value="1"/>
</dbReference>
<dbReference type="GO" id="GO:0032044">
    <property type="term" value="C:DSIF complex"/>
    <property type="evidence" value="ECO:0007669"/>
    <property type="project" value="TreeGrafter"/>
</dbReference>
<dbReference type="InterPro" id="IPR005824">
    <property type="entry name" value="KOW"/>
</dbReference>
<comment type="subcellular location">
    <subcellularLocation>
        <location evidence="1">Nucleus</location>
    </subcellularLocation>
</comment>
<evidence type="ECO:0000256" key="5">
    <source>
        <dbReference type="ARBA" id="ARBA00024691"/>
    </source>
</evidence>
<name>A0A8X7MID0_9BASI</name>
<dbReference type="SMART" id="SM00739">
    <property type="entry name" value="KOW"/>
    <property type="match status" value="3"/>
</dbReference>
<dbReference type="Pfam" id="PF03439">
    <property type="entry name" value="Spt5-NGN"/>
    <property type="match status" value="1"/>
</dbReference>
<dbReference type="Gene3D" id="2.30.30.30">
    <property type="match status" value="2"/>
</dbReference>
<dbReference type="Gene3D" id="3.30.70.940">
    <property type="entry name" value="NusG, N-terminal domain"/>
    <property type="match status" value="1"/>
</dbReference>
<evidence type="ECO:0000259" key="9">
    <source>
        <dbReference type="SMART" id="SM00739"/>
    </source>
</evidence>
<feature type="region of interest" description="Disordered" evidence="8">
    <location>
        <begin position="38"/>
        <end position="57"/>
    </location>
</feature>
<dbReference type="InterPro" id="IPR039385">
    <property type="entry name" value="NGN_Euk"/>
</dbReference>
<evidence type="ECO:0000256" key="1">
    <source>
        <dbReference type="ARBA" id="ARBA00004123"/>
    </source>
</evidence>
<feature type="non-terminal residue" evidence="10">
    <location>
        <position position="496"/>
    </location>
</feature>
<evidence type="ECO:0000256" key="2">
    <source>
        <dbReference type="ARBA" id="ARBA00006956"/>
    </source>
</evidence>
<feature type="non-terminal residue" evidence="10">
    <location>
        <position position="1"/>
    </location>
</feature>
<dbReference type="SUPFAM" id="SSF50104">
    <property type="entry name" value="Translation proteins SH3-like domain"/>
    <property type="match status" value="2"/>
</dbReference>
<evidence type="ECO:0000256" key="4">
    <source>
        <dbReference type="ARBA" id="ARBA00023242"/>
    </source>
</evidence>
<keyword evidence="4" id="KW-0539">Nucleus</keyword>
<dbReference type="InterPro" id="IPR039659">
    <property type="entry name" value="SPT5"/>
</dbReference>
<feature type="region of interest" description="Disordered" evidence="8">
    <location>
        <begin position="281"/>
        <end position="307"/>
    </location>
</feature>
<dbReference type="GO" id="GO:0006357">
    <property type="term" value="P:regulation of transcription by RNA polymerase II"/>
    <property type="evidence" value="ECO:0007669"/>
    <property type="project" value="InterPro"/>
</dbReference>
<proteinExistence type="inferred from homology"/>
<dbReference type="InterPro" id="IPR005100">
    <property type="entry name" value="NGN-domain"/>
</dbReference>
<evidence type="ECO:0000256" key="3">
    <source>
        <dbReference type="ARBA" id="ARBA00023163"/>
    </source>
</evidence>
<comment type="similarity">
    <text evidence="2">Belongs to the SPT5 family.</text>
</comment>
<dbReference type="Proteomes" id="UP000077684">
    <property type="component" value="Unassembled WGS sequence"/>
</dbReference>
<evidence type="ECO:0000256" key="6">
    <source>
        <dbReference type="ARBA" id="ARBA00029865"/>
    </source>
</evidence>
<dbReference type="InterPro" id="IPR041976">
    <property type="entry name" value="KOW_Spt5_3"/>
</dbReference>
<feature type="compositionally biased region" description="Acidic residues" evidence="8">
    <location>
        <begin position="1"/>
        <end position="21"/>
    </location>
</feature>
<dbReference type="Pfam" id="PF11942">
    <property type="entry name" value="Spt5_N"/>
    <property type="match status" value="1"/>
</dbReference>
<dbReference type="InterPro" id="IPR036735">
    <property type="entry name" value="NGN_dom_sf"/>
</dbReference>
<dbReference type="InterPro" id="IPR041973">
    <property type="entry name" value="KOW_Spt5_1"/>
</dbReference>
<comment type="caution">
    <text evidence="10">The sequence shown here is derived from an EMBL/GenBank/DDBJ whole genome shotgun (WGS) entry which is preliminary data.</text>
</comment>
<reference evidence="10" key="1">
    <citation type="submission" date="2016-04" db="EMBL/GenBank/DDBJ databases">
        <authorList>
            <person name="Nguyen H.D."/>
            <person name="Samba Siva P."/>
            <person name="Cullis J."/>
            <person name="Levesque C.A."/>
            <person name="Hambleton S."/>
        </authorList>
    </citation>
    <scope>NUCLEOTIDE SEQUENCE</scope>
    <source>
        <strain evidence="10">DAOMC 236426</strain>
    </source>
</reference>
<gene>
    <name evidence="10" type="ORF">A4X06_0g9611</name>
</gene>
<feature type="compositionally biased region" description="Polar residues" evidence="8">
    <location>
        <begin position="294"/>
        <end position="307"/>
    </location>
</feature>
<keyword evidence="3" id="KW-0804">Transcription</keyword>
<dbReference type="CDD" id="cd09888">
    <property type="entry name" value="NGN_Euk"/>
    <property type="match status" value="1"/>
</dbReference>
<evidence type="ECO:0000256" key="7">
    <source>
        <dbReference type="ARBA" id="ARBA00031006"/>
    </source>
</evidence>
<dbReference type="InterPro" id="IPR041975">
    <property type="entry name" value="KOW_Spt5_2"/>
</dbReference>
<dbReference type="EMBL" id="LWDE02003045">
    <property type="protein sequence ID" value="KAE8236254.1"/>
    <property type="molecule type" value="Genomic_DNA"/>
</dbReference>
<dbReference type="CDD" id="cd06083">
    <property type="entry name" value="KOW_Spt5_3"/>
    <property type="match status" value="1"/>
</dbReference>
<dbReference type="GO" id="GO:0032784">
    <property type="term" value="P:regulation of DNA-templated transcription elongation"/>
    <property type="evidence" value="ECO:0007669"/>
    <property type="project" value="InterPro"/>
</dbReference>
<comment type="function">
    <text evidence="5">The SPT4-SPT5 complex mediates both activation and inhibition of transcription elongation, and plays a role in pre-mRNA processing. This complex seems to be important for the stability of the RNA polymerase II elongation machinery on the chromatin template but not for the inherent ability of this machinery to translocate down the gene.</text>
</comment>
<dbReference type="AlphaFoldDB" id="A0A8X7MID0"/>
<organism evidence="10 11">
    <name type="scientific">Tilletia controversa</name>
    <name type="common">dwarf bunt fungus</name>
    <dbReference type="NCBI Taxonomy" id="13291"/>
    <lineage>
        <taxon>Eukaryota</taxon>
        <taxon>Fungi</taxon>
        <taxon>Dikarya</taxon>
        <taxon>Basidiomycota</taxon>
        <taxon>Ustilaginomycotina</taxon>
        <taxon>Exobasidiomycetes</taxon>
        <taxon>Tilletiales</taxon>
        <taxon>Tilletiaceae</taxon>
        <taxon>Tilletia</taxon>
    </lineage>
</organism>
<keyword evidence="11" id="KW-1185">Reference proteome</keyword>
<feature type="domain" description="KOW" evidence="9">
    <location>
        <begin position="451"/>
        <end position="478"/>
    </location>
</feature>
<sequence length="496" mass="56614">DDDEDEDDDGYDEDENDEEDDGGRRKKQKWVRNKFLDIEAEVDDDEEEDDEEDGFGAEAGFIDDEDVNDNALSRRQIAADNENLDRMHTQNENQSAEEVARELRKRYGRKTHRKDTDNVPRQFLIPDVLEDPSIWAVPVKIGREREIVITIMRKRKAFDSAALNTPPMAISTAFCRDSIPGKIYVEACRPDAVVDAISDIVGVYARTVDKLFQVPVEERADLLNFTKLEHEVKIGGWVRFKRGKYTRDLAQVIDVAQNGEKVDIKFVPRIDMNPSKLELAQDSRGVKRRRHLDSGNNALNKRPQQQHFDPSEIQRVYPGELTKRGNIYEFQNDDYSDGFCERHVKTTALIVKDIEPTLAEIEMFQRGRVELDDEGNPVNDSVNLRQLAKLKQKANQVIQPGDHVEVFEGDQRGVRGTVDAVNGQVIIIKTENAEMKGTKVEVQLDHRVRKTFKVGDHVKVESGTHIDETGTVTKFDGKETTFLSDLTMKEVTVFSK</sequence>
<reference evidence="10" key="2">
    <citation type="journal article" date="2019" name="IMA Fungus">
        <title>Genome sequencing and comparison of five Tilletia species to identify candidate genes for the detection of regulated species infecting wheat.</title>
        <authorList>
            <person name="Nguyen H.D.T."/>
            <person name="Sultana T."/>
            <person name="Kesanakurti P."/>
            <person name="Hambleton S."/>
        </authorList>
    </citation>
    <scope>NUCLEOTIDE SEQUENCE</scope>
    <source>
        <strain evidence="10">DAOMC 236426</strain>
    </source>
</reference>
<dbReference type="GO" id="GO:0006368">
    <property type="term" value="P:transcription elongation by RNA polymerase II"/>
    <property type="evidence" value="ECO:0007669"/>
    <property type="project" value="TreeGrafter"/>
</dbReference>
<dbReference type="InterPro" id="IPR014722">
    <property type="entry name" value="Rib_uL2_dom2"/>
</dbReference>